<dbReference type="OrthoDB" id="9796533at2"/>
<dbReference type="GO" id="GO:0042732">
    <property type="term" value="P:D-xylose metabolic process"/>
    <property type="evidence" value="ECO:0007669"/>
    <property type="project" value="UniProtKB-KW"/>
</dbReference>
<dbReference type="RefSeq" id="WP_093371163.1">
    <property type="nucleotide sequence ID" value="NZ_FOQA01000003.1"/>
</dbReference>
<keyword evidence="3" id="KW-0859">Xylose metabolism</keyword>
<evidence type="ECO:0000256" key="3">
    <source>
        <dbReference type="ARBA" id="ARBA00022629"/>
    </source>
</evidence>
<dbReference type="InterPro" id="IPR043129">
    <property type="entry name" value="ATPase_NBD"/>
</dbReference>
<dbReference type="InterPro" id="IPR000600">
    <property type="entry name" value="ROK"/>
</dbReference>
<dbReference type="SUPFAM" id="SSF46785">
    <property type="entry name" value="Winged helix' DNA-binding domain"/>
    <property type="match status" value="1"/>
</dbReference>
<evidence type="ECO:0000256" key="1">
    <source>
        <dbReference type="ARBA" id="ARBA00002486"/>
    </source>
</evidence>
<dbReference type="Gene3D" id="1.10.10.10">
    <property type="entry name" value="Winged helix-like DNA-binding domain superfamily/Winged helix DNA-binding domain"/>
    <property type="match status" value="1"/>
</dbReference>
<dbReference type="Proteomes" id="UP000199287">
    <property type="component" value="Unassembled WGS sequence"/>
</dbReference>
<dbReference type="EMBL" id="FOQA01000003">
    <property type="protein sequence ID" value="SFH82089.1"/>
    <property type="molecule type" value="Genomic_DNA"/>
</dbReference>
<organism evidence="4 5">
    <name type="scientific">Tindallia magadiensis</name>
    <dbReference type="NCBI Taxonomy" id="69895"/>
    <lineage>
        <taxon>Bacteria</taxon>
        <taxon>Bacillati</taxon>
        <taxon>Bacillota</taxon>
        <taxon>Clostridia</taxon>
        <taxon>Peptostreptococcales</taxon>
        <taxon>Tindalliaceae</taxon>
        <taxon>Tindallia</taxon>
    </lineage>
</organism>
<keyword evidence="4" id="KW-0808">Transferase</keyword>
<keyword evidence="3" id="KW-0119">Carbohydrate metabolism</keyword>
<evidence type="ECO:0000313" key="5">
    <source>
        <dbReference type="Proteomes" id="UP000199287"/>
    </source>
</evidence>
<evidence type="ECO:0000313" key="4">
    <source>
        <dbReference type="EMBL" id="SFH82089.1"/>
    </source>
</evidence>
<keyword evidence="5" id="KW-1185">Reference proteome</keyword>
<dbReference type="STRING" id="69895.SAMN05192551_103163"/>
<dbReference type="PANTHER" id="PTHR18964">
    <property type="entry name" value="ROK (REPRESSOR, ORF, KINASE) FAMILY"/>
    <property type="match status" value="1"/>
</dbReference>
<comment type="similarity">
    <text evidence="2">Belongs to the ROK (NagC/XylR) family.</text>
</comment>
<dbReference type="Pfam" id="PF00480">
    <property type="entry name" value="ROK"/>
    <property type="match status" value="1"/>
</dbReference>
<dbReference type="SUPFAM" id="SSF53067">
    <property type="entry name" value="Actin-like ATPase domain"/>
    <property type="match status" value="1"/>
</dbReference>
<dbReference type="InterPro" id="IPR036388">
    <property type="entry name" value="WH-like_DNA-bd_sf"/>
</dbReference>
<sequence length="387" mass="43742">MKKRLSNNIEVKRRNRNQIFRYVNKHQRISKPEISHALHLSIPTVLHMINELLAMGLVKKDGELQSTGGRKAVAISPVHDKKSSIGIDITRNHIGLVHTDLSGQVLKYTRLYKPYRNDPAYYKELGSIAMDFKKKNTREEDSFLGYGISVPGIVEPDMERIKHSHALGITNVAFHVFTQYISGDAIFINDANAAAIAEIYNDDQPYDALYLSLSNSVGGAIIKNSDARSNEDNQIHDRLYLGDNWRGGEVGHTTLVPDGEKCYCGKNGCFDVYCSAEKLANLTEGKLGIFFEELEKGNKIFQKTWDEYLEHLAIQVNNLRMIFDCKIIIGGYVGSFIEPSIERLREKAAKRNTFEKDASYIVPCRYRYETSALGAALQHIEKYISSV</sequence>
<reference evidence="5" key="1">
    <citation type="submission" date="2016-10" db="EMBL/GenBank/DDBJ databases">
        <authorList>
            <person name="Varghese N."/>
            <person name="Submissions S."/>
        </authorList>
    </citation>
    <scope>NUCLEOTIDE SEQUENCE [LARGE SCALE GENOMIC DNA]</scope>
    <source>
        <strain evidence="5">Z-7934</strain>
    </source>
</reference>
<accession>A0A1I3D694</accession>
<dbReference type="Pfam" id="PF13412">
    <property type="entry name" value="HTH_24"/>
    <property type="match status" value="1"/>
</dbReference>
<dbReference type="AlphaFoldDB" id="A0A1I3D694"/>
<name>A0A1I3D694_9FIRM</name>
<gene>
    <name evidence="4" type="ORF">SAMN05192551_103163</name>
</gene>
<proteinExistence type="inferred from homology"/>
<dbReference type="Gene3D" id="3.30.420.40">
    <property type="match status" value="2"/>
</dbReference>
<protein>
    <submittedName>
        <fullName evidence="4">Sugar kinase of the NBD/HSP70 family, may contain an N-terminal HTH domain</fullName>
    </submittedName>
</protein>
<dbReference type="PANTHER" id="PTHR18964:SF170">
    <property type="entry name" value="SUGAR KINASE"/>
    <property type="match status" value="1"/>
</dbReference>
<comment type="function">
    <text evidence="1">Transcriptional repressor of xylose-utilizing enzymes.</text>
</comment>
<keyword evidence="4" id="KW-0418">Kinase</keyword>
<dbReference type="GO" id="GO:0016301">
    <property type="term" value="F:kinase activity"/>
    <property type="evidence" value="ECO:0007669"/>
    <property type="project" value="UniProtKB-KW"/>
</dbReference>
<dbReference type="InterPro" id="IPR036390">
    <property type="entry name" value="WH_DNA-bd_sf"/>
</dbReference>
<evidence type="ECO:0000256" key="2">
    <source>
        <dbReference type="ARBA" id="ARBA00006479"/>
    </source>
</evidence>